<evidence type="ECO:0000313" key="2">
    <source>
        <dbReference type="EMBL" id="CAB4163790.1"/>
    </source>
</evidence>
<accession>A0A6J5QV76</accession>
<gene>
    <name evidence="4" type="ORF">UFOVP1147_31</name>
    <name evidence="5" type="ORF">UFOVP1594_27</name>
    <name evidence="1" type="ORF">UFOVP484_42</name>
    <name evidence="2" type="ORF">UFOVP808_58</name>
    <name evidence="3" type="ORF">UFOVP994_27</name>
</gene>
<protein>
    <submittedName>
        <fullName evidence="4">Uncharacterized protein</fullName>
    </submittedName>
</protein>
<dbReference type="EMBL" id="LR796930">
    <property type="protein sequence ID" value="CAB4175969.1"/>
    <property type="molecule type" value="Genomic_DNA"/>
</dbReference>
<dbReference type="EMBL" id="LR796463">
    <property type="protein sequence ID" value="CAB4146237.1"/>
    <property type="molecule type" value="Genomic_DNA"/>
</dbReference>
<name>A0A6J5QV76_9CAUD</name>
<dbReference type="EMBL" id="LR796751">
    <property type="protein sequence ID" value="CAB4163790.1"/>
    <property type="molecule type" value="Genomic_DNA"/>
</dbReference>
<sequence>MSKLNGDDTVLDGVEDLPKALRGPARTHGRKMVALVYGAGMCSEATATLARKAQARQDGEAMDALRVLSQTFNQVSTAYCKLQGWTEAELAMCDRDIMTSFAAEVFEGQAGRIILAQ</sequence>
<evidence type="ECO:0000313" key="3">
    <source>
        <dbReference type="EMBL" id="CAB4175969.1"/>
    </source>
</evidence>
<proteinExistence type="predicted"/>
<dbReference type="EMBL" id="LR797096">
    <property type="protein sequence ID" value="CAB4186487.1"/>
    <property type="molecule type" value="Genomic_DNA"/>
</dbReference>
<dbReference type="EMBL" id="LR797458">
    <property type="protein sequence ID" value="CAB4217437.1"/>
    <property type="molecule type" value="Genomic_DNA"/>
</dbReference>
<organism evidence="4">
    <name type="scientific">uncultured Caudovirales phage</name>
    <dbReference type="NCBI Taxonomy" id="2100421"/>
    <lineage>
        <taxon>Viruses</taxon>
        <taxon>Duplodnaviria</taxon>
        <taxon>Heunggongvirae</taxon>
        <taxon>Uroviricota</taxon>
        <taxon>Caudoviricetes</taxon>
        <taxon>Peduoviridae</taxon>
        <taxon>Maltschvirus</taxon>
        <taxon>Maltschvirus maltsch</taxon>
    </lineage>
</organism>
<evidence type="ECO:0000313" key="5">
    <source>
        <dbReference type="EMBL" id="CAB4217437.1"/>
    </source>
</evidence>
<evidence type="ECO:0000313" key="1">
    <source>
        <dbReference type="EMBL" id="CAB4146237.1"/>
    </source>
</evidence>
<evidence type="ECO:0000313" key="4">
    <source>
        <dbReference type="EMBL" id="CAB4186487.1"/>
    </source>
</evidence>
<reference evidence="4" key="1">
    <citation type="submission" date="2020-05" db="EMBL/GenBank/DDBJ databases">
        <authorList>
            <person name="Chiriac C."/>
            <person name="Salcher M."/>
            <person name="Ghai R."/>
            <person name="Kavagutti S V."/>
        </authorList>
    </citation>
    <scope>NUCLEOTIDE SEQUENCE</scope>
</reference>